<evidence type="ECO:0000313" key="2">
    <source>
        <dbReference type="Proteomes" id="UP000007129"/>
    </source>
</evidence>
<dbReference type="AlphaFoldDB" id="K2SHG9"/>
<reference evidence="1 2" key="1">
    <citation type="journal article" date="2012" name="BMC Genomics">
        <title>Tools to kill: Genome of one of the most destructive plant pathogenic fungi Macrophomina phaseolina.</title>
        <authorList>
            <person name="Islam M.S."/>
            <person name="Haque M.S."/>
            <person name="Islam M.M."/>
            <person name="Emdad E.M."/>
            <person name="Halim A."/>
            <person name="Hossen Q.M.M."/>
            <person name="Hossain M.Z."/>
            <person name="Ahmed B."/>
            <person name="Rahim S."/>
            <person name="Rahman M.S."/>
            <person name="Alam M.M."/>
            <person name="Hou S."/>
            <person name="Wan X."/>
            <person name="Saito J.A."/>
            <person name="Alam M."/>
        </authorList>
    </citation>
    <scope>NUCLEOTIDE SEQUENCE [LARGE SCALE GENOMIC DNA]</scope>
    <source>
        <strain evidence="1 2">MS6</strain>
    </source>
</reference>
<gene>
    <name evidence="1" type="ORF">MPH_00829</name>
</gene>
<dbReference type="Proteomes" id="UP000007129">
    <property type="component" value="Unassembled WGS sequence"/>
</dbReference>
<accession>K2SHG9</accession>
<evidence type="ECO:0000313" key="1">
    <source>
        <dbReference type="EMBL" id="EKG21909.1"/>
    </source>
</evidence>
<dbReference type="VEuPathDB" id="FungiDB:MPH_00829"/>
<organism evidence="1 2">
    <name type="scientific">Macrophomina phaseolina (strain MS6)</name>
    <name type="common">Charcoal rot fungus</name>
    <dbReference type="NCBI Taxonomy" id="1126212"/>
    <lineage>
        <taxon>Eukaryota</taxon>
        <taxon>Fungi</taxon>
        <taxon>Dikarya</taxon>
        <taxon>Ascomycota</taxon>
        <taxon>Pezizomycotina</taxon>
        <taxon>Dothideomycetes</taxon>
        <taxon>Dothideomycetes incertae sedis</taxon>
        <taxon>Botryosphaeriales</taxon>
        <taxon>Botryosphaeriaceae</taxon>
        <taxon>Macrophomina</taxon>
    </lineage>
</organism>
<protein>
    <submittedName>
        <fullName evidence="1">Uncharacterized protein</fullName>
    </submittedName>
</protein>
<dbReference type="EMBL" id="AHHD01000035">
    <property type="protein sequence ID" value="EKG21909.1"/>
    <property type="molecule type" value="Genomic_DNA"/>
</dbReference>
<dbReference type="HOGENOM" id="CLU_1518144_0_0_1"/>
<comment type="caution">
    <text evidence="1">The sequence shown here is derived from an EMBL/GenBank/DDBJ whole genome shotgun (WGS) entry which is preliminary data.</text>
</comment>
<dbReference type="InParanoid" id="K2SHG9"/>
<sequence>MNIPRVVGEKKKKRKKQGPVSYFLPNTVCNAAQPSALPLDVRGLRSFPSPSTPQVARNRWNPLVCLRHRLGQANILPAPRARPRYKCCTMMRFAPAMADVRRITESFAFSSPFLPTAGMKVMPREQEKPIWFSFFQPFRMHVDVLSHTQRKLCSACFCSLVCARNLWENSPASRRRE</sequence>
<name>K2SHG9_MACPH</name>
<proteinExistence type="predicted"/>